<dbReference type="EMBL" id="BMKO01000003">
    <property type="protein sequence ID" value="GGE76142.1"/>
    <property type="molecule type" value="Genomic_DNA"/>
</dbReference>
<dbReference type="RefSeq" id="WP_100141925.1">
    <property type="nucleotide sequence ID" value="NZ_BMKO01000003.1"/>
</dbReference>
<evidence type="ECO:0000313" key="1">
    <source>
        <dbReference type="EMBL" id="GGE76142.1"/>
    </source>
</evidence>
<gene>
    <name evidence="1" type="ORF">GCM10011520_15880</name>
</gene>
<name>A0ABQ1T076_9GAMM</name>
<protein>
    <submittedName>
        <fullName evidence="1">Uncharacterized protein</fullName>
    </submittedName>
</protein>
<comment type="caution">
    <text evidence="1">The sequence shown here is derived from an EMBL/GenBank/DDBJ whole genome shotgun (WGS) entry which is preliminary data.</text>
</comment>
<reference evidence="2" key="1">
    <citation type="journal article" date="2019" name="Int. J. Syst. Evol. Microbiol.">
        <title>The Global Catalogue of Microorganisms (GCM) 10K type strain sequencing project: providing services to taxonomists for standard genome sequencing and annotation.</title>
        <authorList>
            <consortium name="The Broad Institute Genomics Platform"/>
            <consortium name="The Broad Institute Genome Sequencing Center for Infectious Disease"/>
            <person name="Wu L."/>
            <person name="Ma J."/>
        </authorList>
    </citation>
    <scope>NUCLEOTIDE SEQUENCE [LARGE SCALE GENOMIC DNA]</scope>
    <source>
        <strain evidence="2">CGMCC 1.16033</strain>
    </source>
</reference>
<accession>A0ABQ1T076</accession>
<organism evidence="1 2">
    <name type="scientific">Shewanella carassii</name>
    <dbReference type="NCBI Taxonomy" id="1987584"/>
    <lineage>
        <taxon>Bacteria</taxon>
        <taxon>Pseudomonadati</taxon>
        <taxon>Pseudomonadota</taxon>
        <taxon>Gammaproteobacteria</taxon>
        <taxon>Alteromonadales</taxon>
        <taxon>Shewanellaceae</taxon>
        <taxon>Shewanella</taxon>
    </lineage>
</organism>
<keyword evidence="2" id="KW-1185">Reference proteome</keyword>
<evidence type="ECO:0000313" key="2">
    <source>
        <dbReference type="Proteomes" id="UP000606498"/>
    </source>
</evidence>
<proteinExistence type="predicted"/>
<sequence>MEIIVRPFGAKTENLVSRNIAVPKYMQGQIISKPMTPERFSRNRWIVGKLREKHFGKGAR</sequence>
<dbReference type="Proteomes" id="UP000606498">
    <property type="component" value="Unassembled WGS sequence"/>
</dbReference>